<dbReference type="EMBL" id="JAIZAY010000007">
    <property type="protein sequence ID" value="KAJ8038335.1"/>
    <property type="molecule type" value="Genomic_DNA"/>
</dbReference>
<comment type="caution">
    <text evidence="1">The sequence shown here is derived from an EMBL/GenBank/DDBJ whole genome shotgun (WGS) entry which is preliminary data.</text>
</comment>
<evidence type="ECO:0000313" key="1">
    <source>
        <dbReference type="EMBL" id="KAJ8038335.1"/>
    </source>
</evidence>
<gene>
    <name evidence="1" type="ORF">HOLleu_15728</name>
</gene>
<name>A0A9Q1C4L0_HOLLE</name>
<organism evidence="1 2">
    <name type="scientific">Holothuria leucospilota</name>
    <name type="common">Black long sea cucumber</name>
    <name type="synonym">Mertensiothuria leucospilota</name>
    <dbReference type="NCBI Taxonomy" id="206669"/>
    <lineage>
        <taxon>Eukaryota</taxon>
        <taxon>Metazoa</taxon>
        <taxon>Echinodermata</taxon>
        <taxon>Eleutherozoa</taxon>
        <taxon>Echinozoa</taxon>
        <taxon>Holothuroidea</taxon>
        <taxon>Aspidochirotacea</taxon>
        <taxon>Aspidochirotida</taxon>
        <taxon>Holothuriidae</taxon>
        <taxon>Holothuria</taxon>
    </lineage>
</organism>
<protein>
    <submittedName>
        <fullName evidence="1">Uncharacterized protein</fullName>
    </submittedName>
</protein>
<dbReference type="OrthoDB" id="10004661at2759"/>
<accession>A0A9Q1C4L0</accession>
<proteinExistence type="predicted"/>
<dbReference type="AlphaFoldDB" id="A0A9Q1C4L0"/>
<keyword evidence="2" id="KW-1185">Reference proteome</keyword>
<sequence length="138" mass="15567">MTTEKVSRWNFTSGTTGKSKMIPQDEYYVEKIFILKEALLHDVYPQLNPMQSELRDHCNSQLRKGGGGISVKAATALDDYITRDMIIYSSPSAAFMIGTEYEASNIYLLFTLRDKNVGSVSVTFVSLFVDVMKFLESN</sequence>
<dbReference type="Pfam" id="PF03321">
    <property type="entry name" value="GH3"/>
    <property type="match status" value="1"/>
</dbReference>
<dbReference type="Proteomes" id="UP001152320">
    <property type="component" value="Chromosome 7"/>
</dbReference>
<reference evidence="1" key="1">
    <citation type="submission" date="2021-10" db="EMBL/GenBank/DDBJ databases">
        <title>Tropical sea cucumber genome reveals ecological adaptation and Cuvierian tubules defense mechanism.</title>
        <authorList>
            <person name="Chen T."/>
        </authorList>
    </citation>
    <scope>NUCLEOTIDE SEQUENCE</scope>
    <source>
        <strain evidence="1">Nanhai2018</strain>
        <tissue evidence="1">Muscle</tissue>
    </source>
</reference>
<evidence type="ECO:0000313" key="2">
    <source>
        <dbReference type="Proteomes" id="UP001152320"/>
    </source>
</evidence>